<dbReference type="InterPro" id="IPR032808">
    <property type="entry name" value="DoxX"/>
</dbReference>
<dbReference type="Proteomes" id="UP000182409">
    <property type="component" value="Unassembled WGS sequence"/>
</dbReference>
<keyword evidence="4 7" id="KW-0812">Transmembrane</keyword>
<sequence>MARFFDRLQPYALLLLRVVLGCALVSASYTKIIPHGGFHGNNTFAAIEHWNAYVIKLGMPAWLGTVSALGEFLGGLCLIVGLFTRFFGGLNTLTLLVGVAKVTFPDYGASKYPLACMALAFIVLAFGAGPLSLDRRLGWE</sequence>
<dbReference type="PANTHER" id="PTHR33452">
    <property type="entry name" value="OXIDOREDUCTASE CATD-RELATED"/>
    <property type="match status" value="1"/>
</dbReference>
<dbReference type="PANTHER" id="PTHR33452:SF1">
    <property type="entry name" value="INNER MEMBRANE PROTEIN YPHA-RELATED"/>
    <property type="match status" value="1"/>
</dbReference>
<proteinExistence type="inferred from homology"/>
<evidence type="ECO:0000256" key="4">
    <source>
        <dbReference type="ARBA" id="ARBA00022692"/>
    </source>
</evidence>
<gene>
    <name evidence="8" type="ORF">SAMN05443244_0151</name>
</gene>
<dbReference type="InterPro" id="IPR051907">
    <property type="entry name" value="DoxX-like_oxidoreductase"/>
</dbReference>
<evidence type="ECO:0000256" key="7">
    <source>
        <dbReference type="SAM" id="Phobius"/>
    </source>
</evidence>
<evidence type="ECO:0000256" key="6">
    <source>
        <dbReference type="ARBA" id="ARBA00023136"/>
    </source>
</evidence>
<feature type="transmembrane region" description="Helical" evidence="7">
    <location>
        <begin position="72"/>
        <end position="100"/>
    </location>
</feature>
<organism evidence="8 9">
    <name type="scientific">Terriglobus roseus</name>
    <dbReference type="NCBI Taxonomy" id="392734"/>
    <lineage>
        <taxon>Bacteria</taxon>
        <taxon>Pseudomonadati</taxon>
        <taxon>Acidobacteriota</taxon>
        <taxon>Terriglobia</taxon>
        <taxon>Terriglobales</taxon>
        <taxon>Acidobacteriaceae</taxon>
        <taxon>Terriglobus</taxon>
    </lineage>
</organism>
<accession>A0A1H4IYE0</accession>
<evidence type="ECO:0000256" key="5">
    <source>
        <dbReference type="ARBA" id="ARBA00022989"/>
    </source>
</evidence>
<evidence type="ECO:0000313" key="9">
    <source>
        <dbReference type="Proteomes" id="UP000182409"/>
    </source>
</evidence>
<dbReference type="OrthoDB" id="121353at2"/>
<dbReference type="EMBL" id="FNSD01000001">
    <property type="protein sequence ID" value="SEB38388.1"/>
    <property type="molecule type" value="Genomic_DNA"/>
</dbReference>
<comment type="subcellular location">
    <subcellularLocation>
        <location evidence="1">Cell membrane</location>
        <topology evidence="1">Multi-pass membrane protein</topology>
    </subcellularLocation>
</comment>
<evidence type="ECO:0000256" key="2">
    <source>
        <dbReference type="ARBA" id="ARBA00006679"/>
    </source>
</evidence>
<evidence type="ECO:0000256" key="1">
    <source>
        <dbReference type="ARBA" id="ARBA00004651"/>
    </source>
</evidence>
<dbReference type="AlphaFoldDB" id="A0A1H4IYE0"/>
<keyword evidence="5 7" id="KW-1133">Transmembrane helix</keyword>
<evidence type="ECO:0000256" key="3">
    <source>
        <dbReference type="ARBA" id="ARBA00022475"/>
    </source>
</evidence>
<dbReference type="GO" id="GO:0005886">
    <property type="term" value="C:plasma membrane"/>
    <property type="evidence" value="ECO:0007669"/>
    <property type="project" value="UniProtKB-SubCell"/>
</dbReference>
<name>A0A1H4IYE0_9BACT</name>
<reference evidence="8 9" key="1">
    <citation type="submission" date="2016-10" db="EMBL/GenBank/DDBJ databases">
        <authorList>
            <person name="de Groot N.N."/>
        </authorList>
    </citation>
    <scope>NUCLEOTIDE SEQUENCE [LARGE SCALE GENOMIC DNA]</scope>
    <source>
        <strain evidence="8 9">AB35.6</strain>
    </source>
</reference>
<keyword evidence="3" id="KW-1003">Cell membrane</keyword>
<dbReference type="Pfam" id="PF07681">
    <property type="entry name" value="DoxX"/>
    <property type="match status" value="1"/>
</dbReference>
<comment type="similarity">
    <text evidence="2">Belongs to the DoxX family.</text>
</comment>
<keyword evidence="6 7" id="KW-0472">Membrane</keyword>
<feature type="transmembrane region" description="Helical" evidence="7">
    <location>
        <begin position="112"/>
        <end position="133"/>
    </location>
</feature>
<evidence type="ECO:0000313" key="8">
    <source>
        <dbReference type="EMBL" id="SEB38388.1"/>
    </source>
</evidence>
<protein>
    <submittedName>
        <fullName evidence="8">Putative oxidoreductase</fullName>
    </submittedName>
</protein>
<dbReference type="RefSeq" id="WP_074651898.1">
    <property type="nucleotide sequence ID" value="NZ_FNSD01000001.1"/>
</dbReference>